<keyword evidence="1" id="KW-0732">Signal</keyword>
<proteinExistence type="predicted"/>
<evidence type="ECO:0000313" key="2">
    <source>
        <dbReference type="EMBL" id="KAK8782254.1"/>
    </source>
</evidence>
<feature type="signal peptide" evidence="1">
    <location>
        <begin position="1"/>
        <end position="23"/>
    </location>
</feature>
<keyword evidence="3" id="KW-1185">Reference proteome</keyword>
<organism evidence="2 3">
    <name type="scientific">Amblyomma americanum</name>
    <name type="common">Lone star tick</name>
    <dbReference type="NCBI Taxonomy" id="6943"/>
    <lineage>
        <taxon>Eukaryota</taxon>
        <taxon>Metazoa</taxon>
        <taxon>Ecdysozoa</taxon>
        <taxon>Arthropoda</taxon>
        <taxon>Chelicerata</taxon>
        <taxon>Arachnida</taxon>
        <taxon>Acari</taxon>
        <taxon>Parasitiformes</taxon>
        <taxon>Ixodida</taxon>
        <taxon>Ixodoidea</taxon>
        <taxon>Ixodidae</taxon>
        <taxon>Amblyomminae</taxon>
        <taxon>Amblyomma</taxon>
    </lineage>
</organism>
<accession>A0AAQ4F538</accession>
<protein>
    <recommendedName>
        <fullName evidence="4">Secreted protein</fullName>
    </recommendedName>
</protein>
<evidence type="ECO:0008006" key="4">
    <source>
        <dbReference type="Google" id="ProtNLM"/>
    </source>
</evidence>
<name>A0AAQ4F538_AMBAM</name>
<reference evidence="2 3" key="1">
    <citation type="journal article" date="2023" name="Arcadia Sci">
        <title>De novo assembly of a long-read Amblyomma americanum tick genome.</title>
        <authorList>
            <person name="Chou S."/>
            <person name="Poskanzer K.E."/>
            <person name="Rollins M."/>
            <person name="Thuy-Boun P.S."/>
        </authorList>
    </citation>
    <scope>NUCLEOTIDE SEQUENCE [LARGE SCALE GENOMIC DNA]</scope>
    <source>
        <strain evidence="2">F_SG_1</strain>
        <tissue evidence="2">Salivary glands</tissue>
    </source>
</reference>
<dbReference type="AlphaFoldDB" id="A0AAQ4F538"/>
<gene>
    <name evidence="2" type="ORF">V5799_016399</name>
</gene>
<evidence type="ECO:0000313" key="3">
    <source>
        <dbReference type="Proteomes" id="UP001321473"/>
    </source>
</evidence>
<evidence type="ECO:0000256" key="1">
    <source>
        <dbReference type="SAM" id="SignalP"/>
    </source>
</evidence>
<sequence length="238" mass="25596">MPVSTRLLALLTVFLVGFENAATASRHVRHSDTSDVSSSGEGRYDDFSLDKSVSKGVVKNLDALADSRSGSEELHIEKNDFIDVSWQKRHPERIRVKRKTATIALDVKDNMYRVWTHVYPPAAVPAVPAVPASPAASAVPYGVTTMQPPALPVDPFYPGYSVPMGVAALAPMPDLAYADYVDVLPYAALPWASPLAGPGFLGPDTAAAYLLGYPDAEGYYSALPELSWSGLDPADYLQ</sequence>
<comment type="caution">
    <text evidence="2">The sequence shown here is derived from an EMBL/GenBank/DDBJ whole genome shotgun (WGS) entry which is preliminary data.</text>
</comment>
<dbReference type="EMBL" id="JARKHS020006883">
    <property type="protein sequence ID" value="KAK8782254.1"/>
    <property type="molecule type" value="Genomic_DNA"/>
</dbReference>
<dbReference type="Proteomes" id="UP001321473">
    <property type="component" value="Unassembled WGS sequence"/>
</dbReference>
<feature type="chain" id="PRO_5042884873" description="Secreted protein" evidence="1">
    <location>
        <begin position="24"/>
        <end position="238"/>
    </location>
</feature>